<accession>A0A249L3R7</accession>
<keyword evidence="1" id="KW-1133">Transmembrane helix</keyword>
<sequence>MNPLNNYRFAAYALLATGLINLMYQTGSEGNLSKSSVLIFIGAVILGLTFIPKISNILLKRVTKLISLAAFVILIAYSFII</sequence>
<keyword evidence="1" id="KW-0472">Membrane</keyword>
<evidence type="ECO:0000313" key="2">
    <source>
        <dbReference type="EMBL" id="ASY23624.1"/>
    </source>
</evidence>
<dbReference type="RefSeq" id="WP_095687898.1">
    <property type="nucleotide sequence ID" value="NZ_CP016779.1"/>
</dbReference>
<keyword evidence="3" id="KW-1185">Reference proteome</keyword>
<feature type="transmembrane region" description="Helical" evidence="1">
    <location>
        <begin position="62"/>
        <end position="80"/>
    </location>
</feature>
<feature type="transmembrane region" description="Helical" evidence="1">
    <location>
        <begin position="7"/>
        <end position="24"/>
    </location>
</feature>
<dbReference type="Proteomes" id="UP000217210">
    <property type="component" value="Chromosome"/>
</dbReference>
<dbReference type="KEGG" id="nab:B1sIIB91_01615"/>
<protein>
    <submittedName>
        <fullName evidence="2">Uncharacterized protein</fullName>
    </submittedName>
</protein>
<dbReference type="AlphaFoldDB" id="A0A249L3R7"/>
<reference evidence="2 3" key="1">
    <citation type="submission" date="2016-07" db="EMBL/GenBank/DDBJ databases">
        <title>High microdiversification within the ubiquitous acI lineage of Actinobacteria.</title>
        <authorList>
            <person name="Neuenschwander S.M."/>
            <person name="Salcher M."/>
            <person name="Ghai R."/>
            <person name="Pernthaler J."/>
        </authorList>
    </citation>
    <scope>NUCLEOTIDE SEQUENCE [LARGE SCALE GENOMIC DNA]</scope>
    <source>
        <strain evidence="2">MMS-IIB-91</strain>
    </source>
</reference>
<dbReference type="OrthoDB" id="5197673at2"/>
<proteinExistence type="predicted"/>
<gene>
    <name evidence="2" type="ORF">B1sIIB91_01615</name>
</gene>
<evidence type="ECO:0000256" key="1">
    <source>
        <dbReference type="SAM" id="Phobius"/>
    </source>
</evidence>
<evidence type="ECO:0000313" key="3">
    <source>
        <dbReference type="Proteomes" id="UP000217210"/>
    </source>
</evidence>
<dbReference type="EMBL" id="CP016779">
    <property type="protein sequence ID" value="ASY23624.1"/>
    <property type="molecule type" value="Genomic_DNA"/>
</dbReference>
<keyword evidence="1" id="KW-0812">Transmembrane</keyword>
<name>A0A249L3R7_9ACTN</name>
<organism evidence="2 3">
    <name type="scientific">Candidatus Nanopelagicus abundans</name>
    <dbReference type="NCBI Taxonomy" id="1884916"/>
    <lineage>
        <taxon>Bacteria</taxon>
        <taxon>Bacillati</taxon>
        <taxon>Actinomycetota</taxon>
        <taxon>Actinomycetes</taxon>
        <taxon>Candidatus Nanopelagicales</taxon>
        <taxon>Candidatus Nanopelagicaceae</taxon>
        <taxon>Candidatus Nanopelagicus</taxon>
    </lineage>
</organism>
<feature type="transmembrane region" description="Helical" evidence="1">
    <location>
        <begin position="36"/>
        <end position="55"/>
    </location>
</feature>